<reference evidence="3" key="1">
    <citation type="journal article" date="2019" name="Int. J. Syst. Evol. Microbiol.">
        <title>The Global Catalogue of Microorganisms (GCM) 10K type strain sequencing project: providing services to taxonomists for standard genome sequencing and annotation.</title>
        <authorList>
            <consortium name="The Broad Institute Genomics Platform"/>
            <consortium name="The Broad Institute Genome Sequencing Center for Infectious Disease"/>
            <person name="Wu L."/>
            <person name="Ma J."/>
        </authorList>
    </citation>
    <scope>NUCLEOTIDE SEQUENCE [LARGE SCALE GENOMIC DNA]</scope>
    <source>
        <strain evidence="3">CGMCC 1.12477</strain>
    </source>
</reference>
<comment type="caution">
    <text evidence="2">The sequence shown here is derived from an EMBL/GenBank/DDBJ whole genome shotgun (WGS) entry which is preliminary data.</text>
</comment>
<dbReference type="NCBIfam" id="TIGR01558">
    <property type="entry name" value="sm_term_P27"/>
    <property type="match status" value="1"/>
</dbReference>
<proteinExistence type="predicted"/>
<dbReference type="RefSeq" id="WP_379912111.1">
    <property type="nucleotide sequence ID" value="NZ_JBHUDD010000005.1"/>
</dbReference>
<dbReference type="Pfam" id="PF05119">
    <property type="entry name" value="Terminase_4"/>
    <property type="match status" value="1"/>
</dbReference>
<name>A0ABW4E9G2_9RHOB</name>
<feature type="region of interest" description="Disordered" evidence="1">
    <location>
        <begin position="133"/>
        <end position="152"/>
    </location>
</feature>
<evidence type="ECO:0000313" key="3">
    <source>
        <dbReference type="Proteomes" id="UP001597186"/>
    </source>
</evidence>
<evidence type="ECO:0000313" key="2">
    <source>
        <dbReference type="EMBL" id="MFD1507960.1"/>
    </source>
</evidence>
<dbReference type="Proteomes" id="UP001597186">
    <property type="component" value="Unassembled WGS sequence"/>
</dbReference>
<gene>
    <name evidence="2" type="ORF">ACFTOW_00850</name>
</gene>
<evidence type="ECO:0000256" key="1">
    <source>
        <dbReference type="SAM" id="MobiDB-lite"/>
    </source>
</evidence>
<keyword evidence="3" id="KW-1185">Reference proteome</keyword>
<dbReference type="InterPro" id="IPR006448">
    <property type="entry name" value="Phage_term_ssu_P27"/>
</dbReference>
<dbReference type="EMBL" id="JBHUDD010000005">
    <property type="protein sequence ID" value="MFD1507960.1"/>
    <property type="molecule type" value="Genomic_DNA"/>
</dbReference>
<organism evidence="2 3">
    <name type="scientific">Lacimonas salitolerans</name>
    <dbReference type="NCBI Taxonomy" id="1323750"/>
    <lineage>
        <taxon>Bacteria</taxon>
        <taxon>Pseudomonadati</taxon>
        <taxon>Pseudomonadota</taxon>
        <taxon>Alphaproteobacteria</taxon>
        <taxon>Rhodobacterales</taxon>
        <taxon>Paracoccaceae</taxon>
        <taxon>Lacimonas</taxon>
    </lineage>
</organism>
<sequence>MPGRKRKPPALRALTGGKVAPDAPEVARLRDLDPPAFLSDQAAQHWPDLAGLLSDMGIAANSDRIALALLCEALAEWIEAGQTIAKYGATYQAVTEAGAVMHRAHPAVAQRADSARRVQSLLAEFGMTPAARSKVSGLPDLPGDDPAQKYFT</sequence>
<accession>A0ABW4E9G2</accession>
<protein>
    <submittedName>
        <fullName evidence="2">Phage terminase small subunit P27 family</fullName>
    </submittedName>
</protein>